<accession>A0ACB6SHT0</accession>
<comment type="caution">
    <text evidence="1">The sequence shown here is derived from an EMBL/GenBank/DDBJ whole genome shotgun (WGS) entry which is preliminary data.</text>
</comment>
<evidence type="ECO:0000313" key="1">
    <source>
        <dbReference type="EMBL" id="KAF2633906.1"/>
    </source>
</evidence>
<evidence type="ECO:0000313" key="2">
    <source>
        <dbReference type="Proteomes" id="UP000799754"/>
    </source>
</evidence>
<keyword evidence="2" id="KW-1185">Reference proteome</keyword>
<sequence length="185" mass="20945">MGFASPCLRLVSNLFSTLDSRNSKLLTLGGPPRELFACISVQVRRSDRKGQLMERGWGSQNREDNCISSVTGTSDVRLDPRRNQIALHQPPHVEQDIPMKIRTRSILGKRPVYWDISRPPRSRMRDHTATLANMNPPDRFENFFAPPTLGSSVLLHSMLTISVTSHGRSPPMPTTHDHVHTRRCE</sequence>
<dbReference type="Proteomes" id="UP000799754">
    <property type="component" value="Unassembled WGS sequence"/>
</dbReference>
<name>A0ACB6SHT0_9PLEO</name>
<dbReference type="EMBL" id="MU006701">
    <property type="protein sequence ID" value="KAF2633906.1"/>
    <property type="molecule type" value="Genomic_DNA"/>
</dbReference>
<gene>
    <name evidence="1" type="ORF">BU25DRAFT_417039</name>
</gene>
<reference evidence="1" key="1">
    <citation type="journal article" date="2020" name="Stud. Mycol.">
        <title>101 Dothideomycetes genomes: a test case for predicting lifestyles and emergence of pathogens.</title>
        <authorList>
            <person name="Haridas S."/>
            <person name="Albert R."/>
            <person name="Binder M."/>
            <person name="Bloem J."/>
            <person name="Labutti K."/>
            <person name="Salamov A."/>
            <person name="Andreopoulos B."/>
            <person name="Baker S."/>
            <person name="Barry K."/>
            <person name="Bills G."/>
            <person name="Bluhm B."/>
            <person name="Cannon C."/>
            <person name="Castanera R."/>
            <person name="Culley D."/>
            <person name="Daum C."/>
            <person name="Ezra D."/>
            <person name="Gonzalez J."/>
            <person name="Henrissat B."/>
            <person name="Kuo A."/>
            <person name="Liang C."/>
            <person name="Lipzen A."/>
            <person name="Lutzoni F."/>
            <person name="Magnuson J."/>
            <person name="Mondo S."/>
            <person name="Nolan M."/>
            <person name="Ohm R."/>
            <person name="Pangilinan J."/>
            <person name="Park H.-J."/>
            <person name="Ramirez L."/>
            <person name="Alfaro M."/>
            <person name="Sun H."/>
            <person name="Tritt A."/>
            <person name="Yoshinaga Y."/>
            <person name="Zwiers L.-H."/>
            <person name="Turgeon B."/>
            <person name="Goodwin S."/>
            <person name="Spatafora J."/>
            <person name="Crous P."/>
            <person name="Grigoriev I."/>
        </authorList>
    </citation>
    <scope>NUCLEOTIDE SEQUENCE</scope>
    <source>
        <strain evidence="1">CBS 525.71</strain>
    </source>
</reference>
<protein>
    <submittedName>
        <fullName evidence="1">Uncharacterized protein</fullName>
    </submittedName>
</protein>
<proteinExistence type="predicted"/>
<organism evidence="1 2">
    <name type="scientific">Macroventuria anomochaeta</name>
    <dbReference type="NCBI Taxonomy" id="301207"/>
    <lineage>
        <taxon>Eukaryota</taxon>
        <taxon>Fungi</taxon>
        <taxon>Dikarya</taxon>
        <taxon>Ascomycota</taxon>
        <taxon>Pezizomycotina</taxon>
        <taxon>Dothideomycetes</taxon>
        <taxon>Pleosporomycetidae</taxon>
        <taxon>Pleosporales</taxon>
        <taxon>Pleosporineae</taxon>
        <taxon>Didymellaceae</taxon>
        <taxon>Macroventuria</taxon>
    </lineage>
</organism>